<comment type="caution">
    <text evidence="1">The sequence shown here is derived from an EMBL/GenBank/DDBJ whole genome shotgun (WGS) entry which is preliminary data.</text>
</comment>
<evidence type="ECO:0000313" key="2">
    <source>
        <dbReference type="Proteomes" id="UP000789759"/>
    </source>
</evidence>
<dbReference type="Proteomes" id="UP000789759">
    <property type="component" value="Unassembled WGS sequence"/>
</dbReference>
<evidence type="ECO:0000313" key="1">
    <source>
        <dbReference type="EMBL" id="CAG8453218.1"/>
    </source>
</evidence>
<sequence length="43" mass="4986">MGSTRFECLITHIKKNNQIDIDILCIPKNENMKISISDKGYYP</sequence>
<dbReference type="AlphaFoldDB" id="A0A9N8YW20"/>
<gene>
    <name evidence="1" type="ORF">CPELLU_LOCUS255</name>
</gene>
<proteinExistence type="predicted"/>
<reference evidence="1" key="1">
    <citation type="submission" date="2021-06" db="EMBL/GenBank/DDBJ databases">
        <authorList>
            <person name="Kallberg Y."/>
            <person name="Tangrot J."/>
            <person name="Rosling A."/>
        </authorList>
    </citation>
    <scope>NUCLEOTIDE SEQUENCE</scope>
    <source>
        <strain evidence="1">FL966</strain>
    </source>
</reference>
<protein>
    <submittedName>
        <fullName evidence="1">5578_t:CDS:1</fullName>
    </submittedName>
</protein>
<name>A0A9N8YW20_9GLOM</name>
<keyword evidence="2" id="KW-1185">Reference proteome</keyword>
<dbReference type="EMBL" id="CAJVQA010000059">
    <property type="protein sequence ID" value="CAG8453218.1"/>
    <property type="molecule type" value="Genomic_DNA"/>
</dbReference>
<organism evidence="1 2">
    <name type="scientific">Cetraspora pellucida</name>
    <dbReference type="NCBI Taxonomy" id="1433469"/>
    <lineage>
        <taxon>Eukaryota</taxon>
        <taxon>Fungi</taxon>
        <taxon>Fungi incertae sedis</taxon>
        <taxon>Mucoromycota</taxon>
        <taxon>Glomeromycotina</taxon>
        <taxon>Glomeromycetes</taxon>
        <taxon>Diversisporales</taxon>
        <taxon>Gigasporaceae</taxon>
        <taxon>Cetraspora</taxon>
    </lineage>
</organism>
<accession>A0A9N8YW20</accession>